<accession>A0A6J8APC2</accession>
<sequence>METLTKPGKRTIPTKLLQTKSPKWKASPEVLTILKSSREIYKKWKAIRKSKEHHLAIKLKNEKKKMRSKQRAEHAIDRQTFYQQIMDNPHTQLFYRLINRGRSNSRATTNCLKIEGEYIFCHEEQRKRFAQYYEDLSVPKEELYDNTCLNLCKIRQNYVQETLEEYEDNPELFKDMDIKKAIDCLNTK</sequence>
<name>A0A6J8APC2_MYTCO</name>
<dbReference type="EMBL" id="CACVKT020001802">
    <property type="protein sequence ID" value="CAC5371772.1"/>
    <property type="molecule type" value="Genomic_DNA"/>
</dbReference>
<dbReference type="Proteomes" id="UP000507470">
    <property type="component" value="Unassembled WGS sequence"/>
</dbReference>
<reference evidence="1 2" key="1">
    <citation type="submission" date="2020-06" db="EMBL/GenBank/DDBJ databases">
        <authorList>
            <person name="Li R."/>
            <person name="Bekaert M."/>
        </authorList>
    </citation>
    <scope>NUCLEOTIDE SEQUENCE [LARGE SCALE GENOMIC DNA]</scope>
    <source>
        <strain evidence="2">wild</strain>
    </source>
</reference>
<dbReference type="AlphaFoldDB" id="A0A6J8APC2"/>
<organism evidence="1 2">
    <name type="scientific">Mytilus coruscus</name>
    <name type="common">Sea mussel</name>
    <dbReference type="NCBI Taxonomy" id="42192"/>
    <lineage>
        <taxon>Eukaryota</taxon>
        <taxon>Metazoa</taxon>
        <taxon>Spiralia</taxon>
        <taxon>Lophotrochozoa</taxon>
        <taxon>Mollusca</taxon>
        <taxon>Bivalvia</taxon>
        <taxon>Autobranchia</taxon>
        <taxon>Pteriomorphia</taxon>
        <taxon>Mytilida</taxon>
        <taxon>Mytiloidea</taxon>
        <taxon>Mytilidae</taxon>
        <taxon>Mytilinae</taxon>
        <taxon>Mytilus</taxon>
    </lineage>
</organism>
<gene>
    <name evidence="1" type="ORF">MCOR_10111</name>
</gene>
<keyword evidence="2" id="KW-1185">Reference proteome</keyword>
<proteinExistence type="predicted"/>
<protein>
    <submittedName>
        <fullName evidence="1">Uncharacterized protein</fullName>
    </submittedName>
</protein>
<evidence type="ECO:0000313" key="2">
    <source>
        <dbReference type="Proteomes" id="UP000507470"/>
    </source>
</evidence>
<evidence type="ECO:0000313" key="1">
    <source>
        <dbReference type="EMBL" id="CAC5371772.1"/>
    </source>
</evidence>